<accession>U2RIN7</accession>
<dbReference type="eggNOG" id="COG2856">
    <property type="taxonomic scope" value="Bacteria"/>
</dbReference>
<feature type="domain" description="IrrE N-terminal-like" evidence="1">
    <location>
        <begin position="18"/>
        <end position="122"/>
    </location>
</feature>
<dbReference type="GeneID" id="42785854"/>
<dbReference type="Pfam" id="PF06114">
    <property type="entry name" value="Peptidase_M78"/>
    <property type="match status" value="1"/>
</dbReference>
<organism evidence="2 3">
    <name type="scientific">Eubacterium ramulus ATCC 29099</name>
    <dbReference type="NCBI Taxonomy" id="1256908"/>
    <lineage>
        <taxon>Bacteria</taxon>
        <taxon>Bacillati</taxon>
        <taxon>Bacillota</taxon>
        <taxon>Clostridia</taxon>
        <taxon>Eubacteriales</taxon>
        <taxon>Eubacteriaceae</taxon>
        <taxon>Eubacterium</taxon>
    </lineage>
</organism>
<keyword evidence="3" id="KW-1185">Reference proteome</keyword>
<protein>
    <submittedName>
        <fullName evidence="2">Putative toxin-antitoxin system, toxin component</fullName>
    </submittedName>
</protein>
<dbReference type="PATRIC" id="fig|1256908.3.peg.590"/>
<sequence>MTYEELLIKSEHDNLIVKEKDIPGYGGRIYKNRIAIHKGLKTQTEKACILAEERGHHFTTSGDIIDQTDIQNRKQEFRARMWAYNEMVGLMGIIDAYKNGCRNSYEVAEYLEVTEVFLNDALNAYRDKYGVYTTVDNYIIYFIPGLTVFKKE</sequence>
<evidence type="ECO:0000313" key="2">
    <source>
        <dbReference type="EMBL" id="ERK50582.1"/>
    </source>
</evidence>
<dbReference type="AlphaFoldDB" id="U2RIN7"/>
<dbReference type="RefSeq" id="WP_021738337.1">
    <property type="nucleotide sequence ID" value="NZ_KI271099.1"/>
</dbReference>
<dbReference type="Proteomes" id="UP000016608">
    <property type="component" value="Unassembled WGS sequence"/>
</dbReference>
<evidence type="ECO:0000313" key="3">
    <source>
        <dbReference type="Proteomes" id="UP000016608"/>
    </source>
</evidence>
<comment type="caution">
    <text evidence="2">The sequence shown here is derived from an EMBL/GenBank/DDBJ whole genome shotgun (WGS) entry which is preliminary data.</text>
</comment>
<dbReference type="EMBL" id="AWVJ01000047">
    <property type="protein sequence ID" value="ERK50582.1"/>
    <property type="molecule type" value="Genomic_DNA"/>
</dbReference>
<dbReference type="HOGENOM" id="CLU_137904_0_0_9"/>
<name>U2RIN7_EUBRA</name>
<evidence type="ECO:0000259" key="1">
    <source>
        <dbReference type="Pfam" id="PF06114"/>
    </source>
</evidence>
<gene>
    <name evidence="2" type="ORF">HMPREF0373_00642</name>
</gene>
<reference evidence="2 3" key="1">
    <citation type="submission" date="2013-06" db="EMBL/GenBank/DDBJ databases">
        <authorList>
            <person name="Weinstock G."/>
            <person name="Sodergren E."/>
            <person name="Lobos E.A."/>
            <person name="Fulton L."/>
            <person name="Fulton R."/>
            <person name="Courtney L."/>
            <person name="Fronick C."/>
            <person name="O'Laughlin M."/>
            <person name="Godfrey J."/>
            <person name="Wilson R.M."/>
            <person name="Miner T."/>
            <person name="Farmer C."/>
            <person name="Delehaunty K."/>
            <person name="Cordes M."/>
            <person name="Minx P."/>
            <person name="Tomlinson C."/>
            <person name="Chen J."/>
            <person name="Wollam A."/>
            <person name="Pepin K.H."/>
            <person name="Bhonagiri V."/>
            <person name="Zhang X."/>
            <person name="Warren W."/>
            <person name="Mitreva M."/>
            <person name="Mardis E.R."/>
            <person name="Wilson R.K."/>
        </authorList>
    </citation>
    <scope>NUCLEOTIDE SEQUENCE [LARGE SCALE GENOMIC DNA]</scope>
    <source>
        <strain evidence="2 3">ATCC 29099</strain>
    </source>
</reference>
<dbReference type="InterPro" id="IPR010359">
    <property type="entry name" value="IrrE_HExxH"/>
</dbReference>
<proteinExistence type="predicted"/>